<keyword evidence="3" id="KW-1185">Reference proteome</keyword>
<dbReference type="PANTHER" id="PTHR46644:SF2">
    <property type="entry name" value="DNA REPAIR PROTEIN XRCC2"/>
    <property type="match status" value="1"/>
</dbReference>
<dbReference type="PANTHER" id="PTHR46644">
    <property type="entry name" value="DNA REPAIR PROTEIN XRCC2"/>
    <property type="match status" value="1"/>
</dbReference>
<comment type="caution">
    <text evidence="2">The sequence shown here is derived from an EMBL/GenBank/DDBJ whole genome shotgun (WGS) entry which is preliminary data.</text>
</comment>
<dbReference type="InterPro" id="IPR013632">
    <property type="entry name" value="Rad51_C"/>
</dbReference>
<protein>
    <submittedName>
        <fullName evidence="2">DNA repair protein xrcc2</fullName>
    </submittedName>
</protein>
<evidence type="ECO:0000259" key="1">
    <source>
        <dbReference type="Pfam" id="PF08423"/>
    </source>
</evidence>
<sequence>MSAELWRLLKQVRTESGREAVAAATGQGTPAVAGRIRMWTGVEAIDTALRQTDGAQTVVELAGAAGSGKTQTLYRICAAHALAETDGEYGHVLFIDVDGRMDVRQLAQTMRATAGDDAAATEALRRVHVFAPATTSALIATLATLGAYVGARRVRATAVVVDGLGCNHWIDQREAAHVRLRIRRATAWFRQQQQLVDTLVAAGQALQCVVVAANTLLLAPSHSADRPVRLFTVAGREYRDHMIPRWRDAVLCSLTLESEPCHVHGQQLTRICFRPSGAPRDQQHGVAFIGRQGLQDTAG</sequence>
<dbReference type="Pfam" id="PF08423">
    <property type="entry name" value="Rad51"/>
    <property type="match status" value="1"/>
</dbReference>
<feature type="domain" description="Rad51-like C-terminal" evidence="1">
    <location>
        <begin position="36"/>
        <end position="197"/>
    </location>
</feature>
<organism evidence="2 3">
    <name type="scientific">Coemansia guatemalensis</name>
    <dbReference type="NCBI Taxonomy" id="2761395"/>
    <lineage>
        <taxon>Eukaryota</taxon>
        <taxon>Fungi</taxon>
        <taxon>Fungi incertae sedis</taxon>
        <taxon>Zoopagomycota</taxon>
        <taxon>Kickxellomycotina</taxon>
        <taxon>Kickxellomycetes</taxon>
        <taxon>Kickxellales</taxon>
        <taxon>Kickxellaceae</taxon>
        <taxon>Coemansia</taxon>
    </lineage>
</organism>
<dbReference type="GO" id="GO:0042148">
    <property type="term" value="P:DNA strand invasion"/>
    <property type="evidence" value="ECO:0007669"/>
    <property type="project" value="TreeGrafter"/>
</dbReference>
<dbReference type="GO" id="GO:0000724">
    <property type="term" value="P:double-strand break repair via homologous recombination"/>
    <property type="evidence" value="ECO:0007669"/>
    <property type="project" value="InterPro"/>
</dbReference>
<accession>A0A9W8HXB4</accession>
<dbReference type="Gene3D" id="3.40.50.300">
    <property type="entry name" value="P-loop containing nucleotide triphosphate hydrolases"/>
    <property type="match status" value="1"/>
</dbReference>
<dbReference type="GO" id="GO:0005815">
    <property type="term" value="C:microtubule organizing center"/>
    <property type="evidence" value="ECO:0007669"/>
    <property type="project" value="TreeGrafter"/>
</dbReference>
<proteinExistence type="predicted"/>
<dbReference type="GO" id="GO:0033063">
    <property type="term" value="C:Rad51B-Rad51C-Rad51D-XRCC2 complex"/>
    <property type="evidence" value="ECO:0007669"/>
    <property type="project" value="InterPro"/>
</dbReference>
<gene>
    <name evidence="2" type="primary">XRCC2</name>
    <name evidence="2" type="ORF">H4R20_002386</name>
</gene>
<dbReference type="OrthoDB" id="420422at2759"/>
<dbReference type="EMBL" id="JANBUO010000368">
    <property type="protein sequence ID" value="KAJ2804719.1"/>
    <property type="molecule type" value="Genomic_DNA"/>
</dbReference>
<evidence type="ECO:0000313" key="2">
    <source>
        <dbReference type="EMBL" id="KAJ2804719.1"/>
    </source>
</evidence>
<evidence type="ECO:0000313" key="3">
    <source>
        <dbReference type="Proteomes" id="UP001140094"/>
    </source>
</evidence>
<dbReference type="AlphaFoldDB" id="A0A9W8HXB4"/>
<reference evidence="2" key="1">
    <citation type="submission" date="2022-07" db="EMBL/GenBank/DDBJ databases">
        <title>Phylogenomic reconstructions and comparative analyses of Kickxellomycotina fungi.</title>
        <authorList>
            <person name="Reynolds N.K."/>
            <person name="Stajich J.E."/>
            <person name="Barry K."/>
            <person name="Grigoriev I.V."/>
            <person name="Crous P."/>
            <person name="Smith M.E."/>
        </authorList>
    </citation>
    <scope>NUCLEOTIDE SEQUENCE</scope>
    <source>
        <strain evidence="2">NRRL 1565</strain>
    </source>
</reference>
<dbReference type="Proteomes" id="UP001140094">
    <property type="component" value="Unassembled WGS sequence"/>
</dbReference>
<dbReference type="GO" id="GO:0005657">
    <property type="term" value="C:replication fork"/>
    <property type="evidence" value="ECO:0007669"/>
    <property type="project" value="InterPro"/>
</dbReference>
<dbReference type="GO" id="GO:0000400">
    <property type="term" value="F:four-way junction DNA binding"/>
    <property type="evidence" value="ECO:0007669"/>
    <property type="project" value="TreeGrafter"/>
</dbReference>
<dbReference type="InterPro" id="IPR027417">
    <property type="entry name" value="P-loop_NTPase"/>
</dbReference>
<dbReference type="InterPro" id="IPR030547">
    <property type="entry name" value="XRCC2"/>
</dbReference>
<name>A0A9W8HXB4_9FUNG</name>
<dbReference type="SUPFAM" id="SSF52540">
    <property type="entry name" value="P-loop containing nucleoside triphosphate hydrolases"/>
    <property type="match status" value="1"/>
</dbReference>